<keyword evidence="2" id="KW-1185">Reference proteome</keyword>
<reference evidence="1 2" key="1">
    <citation type="submission" date="2019-11" db="EMBL/GenBank/DDBJ databases">
        <authorList>
            <person name="Dong K."/>
        </authorList>
    </citation>
    <scope>NUCLEOTIDE SEQUENCE [LARGE SCALE GENOMIC DNA]</scope>
    <source>
        <strain evidence="1 2">JCM 17370</strain>
    </source>
</reference>
<protein>
    <submittedName>
        <fullName evidence="1">Transporter substrate-binding domain-containing protein</fullName>
    </submittedName>
</protein>
<name>A0A844H6W8_9RHOB</name>
<dbReference type="OrthoDB" id="6955767at2"/>
<accession>A0A844H6W8</accession>
<dbReference type="Proteomes" id="UP000442533">
    <property type="component" value="Unassembled WGS sequence"/>
</dbReference>
<dbReference type="Gene3D" id="3.40.190.10">
    <property type="entry name" value="Periplasmic binding protein-like II"/>
    <property type="match status" value="2"/>
</dbReference>
<dbReference type="RefSeq" id="WP_155066031.1">
    <property type="nucleotide sequence ID" value="NZ_WMIF01000044.1"/>
</dbReference>
<evidence type="ECO:0000313" key="1">
    <source>
        <dbReference type="EMBL" id="MTH36522.1"/>
    </source>
</evidence>
<organism evidence="1 2">
    <name type="scientific">Paracoccus limosus</name>
    <dbReference type="NCBI Taxonomy" id="913252"/>
    <lineage>
        <taxon>Bacteria</taxon>
        <taxon>Pseudomonadati</taxon>
        <taxon>Pseudomonadota</taxon>
        <taxon>Alphaproteobacteria</taxon>
        <taxon>Rhodobacterales</taxon>
        <taxon>Paracoccaceae</taxon>
        <taxon>Paracoccus</taxon>
    </lineage>
</organism>
<dbReference type="AlphaFoldDB" id="A0A844H6W8"/>
<gene>
    <name evidence="1" type="ORF">GL279_18200</name>
</gene>
<dbReference type="EMBL" id="WMIF01000044">
    <property type="protein sequence ID" value="MTH36522.1"/>
    <property type="molecule type" value="Genomic_DNA"/>
</dbReference>
<dbReference type="SUPFAM" id="SSF53850">
    <property type="entry name" value="Periplasmic binding protein-like II"/>
    <property type="match status" value="1"/>
</dbReference>
<sequence>MIPPLVLQQIAPLGHVRLAANMANASIVRETAPGQYAGPVADLATRLAGLLGLAVRIVPFASGGAILADPEAWDMAVLAVDPARTQLRYIHEVTRVSATLAGRSDGLPGTCAEADRPGIRIATARGAAYGNHLLAGLVHAEVVSFDTPAAAREAMLSGQCDFVAGIRTTLQDSLAQHPGTRLMPDDFLTVSQALALPTEHTEAAVFFDKILSP</sequence>
<proteinExistence type="predicted"/>
<comment type="caution">
    <text evidence="1">The sequence shown here is derived from an EMBL/GenBank/DDBJ whole genome shotgun (WGS) entry which is preliminary data.</text>
</comment>
<evidence type="ECO:0000313" key="2">
    <source>
        <dbReference type="Proteomes" id="UP000442533"/>
    </source>
</evidence>